<feature type="transmembrane region" description="Helical" evidence="5">
    <location>
        <begin position="163"/>
        <end position="183"/>
    </location>
</feature>
<evidence type="ECO:0000256" key="5">
    <source>
        <dbReference type="SAM" id="Phobius"/>
    </source>
</evidence>
<keyword evidence="2 5" id="KW-0812">Transmembrane</keyword>
<evidence type="ECO:0000259" key="6">
    <source>
        <dbReference type="Pfam" id="PF03151"/>
    </source>
</evidence>
<sequence>SSRGMMAEESENAKSVLFYKLLAAAFYGGSSFFIIVINKVVLTSYKFPSFQFLGFGQMLFTVILLFIGKRVGIITYPDLSLDIPKKVMPLPLIYLGNTVLGLGGTQRLNLPMFTVLRRFSILFTMIAEYWILGVKAPRVVQFSVFIMIFGAMIAASNDLSFDVIGYVFIFINDICTAANGVYTKKKLESKELGKYGLLYYNALIMILPTFTICWYTGDLQKAIDYAQWGNTLFLLQFLASCMMGFVLMYSIVVCTQLNSALTTTIVGVLKNLLVTYIGMVIGGDYIFSWINFIGLNISVSGSLIYTFITFRGGKPKDESAAAPPPTVNK</sequence>
<dbReference type="EMBL" id="CAIIXF020000001">
    <property type="protein sequence ID" value="CAH1774428.1"/>
    <property type="molecule type" value="Genomic_DNA"/>
</dbReference>
<gene>
    <name evidence="7" type="ORF">OFUS_LOCUS1888</name>
</gene>
<proteinExistence type="predicted"/>
<organism evidence="7 8">
    <name type="scientific">Owenia fusiformis</name>
    <name type="common">Polychaete worm</name>
    <dbReference type="NCBI Taxonomy" id="6347"/>
    <lineage>
        <taxon>Eukaryota</taxon>
        <taxon>Metazoa</taxon>
        <taxon>Spiralia</taxon>
        <taxon>Lophotrochozoa</taxon>
        <taxon>Annelida</taxon>
        <taxon>Polychaeta</taxon>
        <taxon>Sedentaria</taxon>
        <taxon>Canalipalpata</taxon>
        <taxon>Sabellida</taxon>
        <taxon>Oweniida</taxon>
        <taxon>Oweniidae</taxon>
        <taxon>Owenia</taxon>
    </lineage>
</organism>
<comment type="subcellular location">
    <subcellularLocation>
        <location evidence="1">Membrane</location>
        <topology evidence="1">Multi-pass membrane protein</topology>
    </subcellularLocation>
</comment>
<dbReference type="AlphaFoldDB" id="A0A8S4N0T4"/>
<feature type="transmembrane region" description="Helical" evidence="5">
    <location>
        <begin position="139"/>
        <end position="157"/>
    </location>
</feature>
<evidence type="ECO:0000256" key="2">
    <source>
        <dbReference type="ARBA" id="ARBA00022692"/>
    </source>
</evidence>
<evidence type="ECO:0000313" key="7">
    <source>
        <dbReference type="EMBL" id="CAH1774428.1"/>
    </source>
</evidence>
<feature type="transmembrane region" description="Helical" evidence="5">
    <location>
        <begin position="232"/>
        <end position="253"/>
    </location>
</feature>
<accession>A0A8S4N0T4</accession>
<dbReference type="OrthoDB" id="417037at2759"/>
<feature type="non-terminal residue" evidence="7">
    <location>
        <position position="1"/>
    </location>
</feature>
<dbReference type="GO" id="GO:0016020">
    <property type="term" value="C:membrane"/>
    <property type="evidence" value="ECO:0007669"/>
    <property type="project" value="UniProtKB-SubCell"/>
</dbReference>
<reference evidence="7" key="1">
    <citation type="submission" date="2022-03" db="EMBL/GenBank/DDBJ databases">
        <authorList>
            <person name="Martin C."/>
        </authorList>
    </citation>
    <scope>NUCLEOTIDE SEQUENCE</scope>
</reference>
<dbReference type="PANTHER" id="PTHR11132">
    <property type="entry name" value="SOLUTE CARRIER FAMILY 35"/>
    <property type="match status" value="1"/>
</dbReference>
<evidence type="ECO:0000256" key="3">
    <source>
        <dbReference type="ARBA" id="ARBA00022989"/>
    </source>
</evidence>
<feature type="transmembrane region" description="Helical" evidence="5">
    <location>
        <begin position="87"/>
        <end position="104"/>
    </location>
</feature>
<feature type="transmembrane region" description="Helical" evidence="5">
    <location>
        <begin position="21"/>
        <end position="41"/>
    </location>
</feature>
<evidence type="ECO:0000256" key="1">
    <source>
        <dbReference type="ARBA" id="ARBA00004141"/>
    </source>
</evidence>
<keyword evidence="8" id="KW-1185">Reference proteome</keyword>
<dbReference type="InterPro" id="IPR004853">
    <property type="entry name" value="Sugar_P_trans_dom"/>
</dbReference>
<keyword evidence="4 5" id="KW-0472">Membrane</keyword>
<protein>
    <recommendedName>
        <fullName evidence="6">Sugar phosphate transporter domain-containing protein</fullName>
    </recommendedName>
</protein>
<feature type="transmembrane region" description="Helical" evidence="5">
    <location>
        <begin position="195"/>
        <end position="217"/>
    </location>
</feature>
<dbReference type="InterPro" id="IPR050186">
    <property type="entry name" value="TPT_transporter"/>
</dbReference>
<feature type="transmembrane region" description="Helical" evidence="5">
    <location>
        <begin position="47"/>
        <end position="67"/>
    </location>
</feature>
<name>A0A8S4N0T4_OWEFU</name>
<dbReference type="Proteomes" id="UP000749559">
    <property type="component" value="Unassembled WGS sequence"/>
</dbReference>
<feature type="transmembrane region" description="Helical" evidence="5">
    <location>
        <begin position="287"/>
        <end position="308"/>
    </location>
</feature>
<evidence type="ECO:0000313" key="8">
    <source>
        <dbReference type="Proteomes" id="UP000749559"/>
    </source>
</evidence>
<dbReference type="Pfam" id="PF03151">
    <property type="entry name" value="TPT"/>
    <property type="match status" value="1"/>
</dbReference>
<feature type="transmembrane region" description="Helical" evidence="5">
    <location>
        <begin position="260"/>
        <end position="281"/>
    </location>
</feature>
<evidence type="ECO:0000256" key="4">
    <source>
        <dbReference type="ARBA" id="ARBA00023136"/>
    </source>
</evidence>
<feature type="non-terminal residue" evidence="7">
    <location>
        <position position="329"/>
    </location>
</feature>
<feature type="domain" description="Sugar phosphate transporter" evidence="6">
    <location>
        <begin position="23"/>
        <end position="305"/>
    </location>
</feature>
<keyword evidence="3 5" id="KW-1133">Transmembrane helix</keyword>
<comment type="caution">
    <text evidence="7">The sequence shown here is derived from an EMBL/GenBank/DDBJ whole genome shotgun (WGS) entry which is preliminary data.</text>
</comment>